<evidence type="ECO:0000256" key="2">
    <source>
        <dbReference type="SAM" id="SignalP"/>
    </source>
</evidence>
<protein>
    <recommendedName>
        <fullName evidence="5">DUF3617 family protein</fullName>
    </recommendedName>
</protein>
<keyword evidence="4" id="KW-1185">Reference proteome</keyword>
<accession>A0A239IKQ2</accession>
<feature type="signal peptide" evidence="2">
    <location>
        <begin position="1"/>
        <end position="28"/>
    </location>
</feature>
<evidence type="ECO:0000256" key="1">
    <source>
        <dbReference type="SAM" id="MobiDB-lite"/>
    </source>
</evidence>
<name>A0A239IKQ2_9BACT</name>
<proteinExistence type="predicted"/>
<feature type="chain" id="PRO_5012557215" description="DUF3617 family protein" evidence="2">
    <location>
        <begin position="29"/>
        <end position="196"/>
    </location>
</feature>
<dbReference type="InterPro" id="IPR022061">
    <property type="entry name" value="DUF3617"/>
</dbReference>
<gene>
    <name evidence="3" type="ORF">SAMN05421770_103158</name>
</gene>
<dbReference type="EMBL" id="FZOU01000003">
    <property type="protein sequence ID" value="SNS94111.1"/>
    <property type="molecule type" value="Genomic_DNA"/>
</dbReference>
<evidence type="ECO:0000313" key="3">
    <source>
        <dbReference type="EMBL" id="SNS94111.1"/>
    </source>
</evidence>
<feature type="region of interest" description="Disordered" evidence="1">
    <location>
        <begin position="20"/>
        <end position="40"/>
    </location>
</feature>
<evidence type="ECO:0000313" key="4">
    <source>
        <dbReference type="Proteomes" id="UP000198356"/>
    </source>
</evidence>
<keyword evidence="2" id="KW-0732">Signal</keyword>
<sequence>MRVWMMLALGLGCTASAWGQTAPAPASAAPPAPATASPVPGAPSVRLGLWENSAVTKLPPQLAELKKKYSTTTTTDDGSTVSAKTQTCLTADTWQKLLNLTSTPTNGCAAAKTVPTPKGIFSRMTCAAGKAVTMEVQATTTVDSTEKAHSHVHTTTTYAAFGPIAGGTMIADTEVLSHFVSDDCGTVGPGKVVSVK</sequence>
<dbReference type="AlphaFoldDB" id="A0A239IKQ2"/>
<organism evidence="3 4">
    <name type="scientific">Granulicella rosea</name>
    <dbReference type="NCBI Taxonomy" id="474952"/>
    <lineage>
        <taxon>Bacteria</taxon>
        <taxon>Pseudomonadati</taxon>
        <taxon>Acidobacteriota</taxon>
        <taxon>Terriglobia</taxon>
        <taxon>Terriglobales</taxon>
        <taxon>Acidobacteriaceae</taxon>
        <taxon>Granulicella</taxon>
    </lineage>
</organism>
<evidence type="ECO:0008006" key="5">
    <source>
        <dbReference type="Google" id="ProtNLM"/>
    </source>
</evidence>
<dbReference type="Pfam" id="PF12276">
    <property type="entry name" value="DUF3617"/>
    <property type="match status" value="1"/>
</dbReference>
<dbReference type="Proteomes" id="UP000198356">
    <property type="component" value="Unassembled WGS sequence"/>
</dbReference>
<reference evidence="3 4" key="1">
    <citation type="submission" date="2017-06" db="EMBL/GenBank/DDBJ databases">
        <authorList>
            <person name="Kim H.J."/>
            <person name="Triplett B.A."/>
        </authorList>
    </citation>
    <scope>NUCLEOTIDE SEQUENCE [LARGE SCALE GENOMIC DNA]</scope>
    <source>
        <strain evidence="3 4">DSM 18704</strain>
    </source>
</reference>